<organism evidence="1">
    <name type="scientific">bioreactor metagenome</name>
    <dbReference type="NCBI Taxonomy" id="1076179"/>
    <lineage>
        <taxon>unclassified sequences</taxon>
        <taxon>metagenomes</taxon>
        <taxon>ecological metagenomes</taxon>
    </lineage>
</organism>
<reference evidence="1" key="1">
    <citation type="submission" date="2019-08" db="EMBL/GenBank/DDBJ databases">
        <authorList>
            <person name="Kucharzyk K."/>
            <person name="Murdoch R.W."/>
            <person name="Higgins S."/>
            <person name="Loffler F."/>
        </authorList>
    </citation>
    <scope>NUCLEOTIDE SEQUENCE</scope>
</reference>
<evidence type="ECO:0000313" key="1">
    <source>
        <dbReference type="EMBL" id="MPM97887.1"/>
    </source>
</evidence>
<accession>A0A645E7Q0</accession>
<name>A0A645E7Q0_9ZZZZ</name>
<comment type="caution">
    <text evidence="1">The sequence shown here is derived from an EMBL/GenBank/DDBJ whole genome shotgun (WGS) entry which is preliminary data.</text>
</comment>
<proteinExistence type="predicted"/>
<gene>
    <name evidence="1" type="ORF">SDC9_145067</name>
</gene>
<dbReference type="EMBL" id="VSSQ01044094">
    <property type="protein sequence ID" value="MPM97887.1"/>
    <property type="molecule type" value="Genomic_DNA"/>
</dbReference>
<dbReference type="AlphaFoldDB" id="A0A645E7Q0"/>
<sequence length="78" mass="7674">MDSGTAEGDAASAVASSSMFIVSVASPLEAGKEESDTLCAPWPAPQPVSRIAASKTAVITHNCGTSNTCAASTQTSSG</sequence>
<protein>
    <submittedName>
        <fullName evidence="1">Uncharacterized protein</fullName>
    </submittedName>
</protein>